<evidence type="ECO:0000256" key="1">
    <source>
        <dbReference type="ARBA" id="ARBA00023125"/>
    </source>
</evidence>
<dbReference type="Pfam" id="PF00505">
    <property type="entry name" value="HMG_box"/>
    <property type="match status" value="1"/>
</dbReference>
<dbReference type="OrthoDB" id="1919336at2759"/>
<feature type="region of interest" description="Disordered" evidence="4">
    <location>
        <begin position="99"/>
        <end position="131"/>
    </location>
</feature>
<evidence type="ECO:0000256" key="3">
    <source>
        <dbReference type="PROSITE-ProRule" id="PRU00267"/>
    </source>
</evidence>
<evidence type="ECO:0000256" key="4">
    <source>
        <dbReference type="SAM" id="MobiDB-lite"/>
    </source>
</evidence>
<keyword evidence="1 3" id="KW-0238">DNA-binding</keyword>
<feature type="DNA-binding region" description="HMG box" evidence="3">
    <location>
        <begin position="128"/>
        <end position="196"/>
    </location>
</feature>
<evidence type="ECO:0000256" key="2">
    <source>
        <dbReference type="ARBA" id="ARBA00023242"/>
    </source>
</evidence>
<feature type="region of interest" description="Disordered" evidence="4">
    <location>
        <begin position="216"/>
        <end position="328"/>
    </location>
</feature>
<keyword evidence="7" id="KW-1185">Reference proteome</keyword>
<name>A0A2X0L3F9_9BASI</name>
<dbReference type="Proteomes" id="UP000249723">
    <property type="component" value="Unassembled WGS sequence"/>
</dbReference>
<dbReference type="GO" id="GO:0005634">
    <property type="term" value="C:nucleus"/>
    <property type="evidence" value="ECO:0007669"/>
    <property type="project" value="UniProtKB-UniRule"/>
</dbReference>
<feature type="compositionally biased region" description="Acidic residues" evidence="4">
    <location>
        <begin position="282"/>
        <end position="300"/>
    </location>
</feature>
<dbReference type="STRING" id="289078.A0A2X0L3F9"/>
<dbReference type="InterPro" id="IPR051965">
    <property type="entry name" value="ChromReg_NeuronalGeneExpr"/>
</dbReference>
<dbReference type="SMART" id="SM00398">
    <property type="entry name" value="HMG"/>
    <property type="match status" value="1"/>
</dbReference>
<reference evidence="7" key="1">
    <citation type="submission" date="2016-10" db="EMBL/GenBank/DDBJ databases">
        <authorList>
            <person name="Jeantristanb JTB J.-T."/>
            <person name="Ricardo R."/>
        </authorList>
    </citation>
    <scope>NUCLEOTIDE SEQUENCE [LARGE SCALE GENOMIC DNA]</scope>
</reference>
<dbReference type="PANTHER" id="PTHR46040:SF3">
    <property type="entry name" value="HIGH MOBILITY GROUP PROTEIN 2"/>
    <property type="match status" value="1"/>
</dbReference>
<dbReference type="SUPFAM" id="SSF47095">
    <property type="entry name" value="HMG-box"/>
    <property type="match status" value="1"/>
</dbReference>
<feature type="domain" description="HMG box" evidence="5">
    <location>
        <begin position="128"/>
        <end position="196"/>
    </location>
</feature>
<protein>
    <submittedName>
        <fullName evidence="6">BZ3500_MvSof-1268-A1-R1_Chr1-3g01801 protein</fullName>
    </submittedName>
</protein>
<proteinExistence type="predicted"/>
<evidence type="ECO:0000313" key="7">
    <source>
        <dbReference type="Proteomes" id="UP000249723"/>
    </source>
</evidence>
<dbReference type="EMBL" id="FMWP01000014">
    <property type="protein sequence ID" value="SCZ90143.1"/>
    <property type="molecule type" value="Genomic_DNA"/>
</dbReference>
<dbReference type="InterPro" id="IPR036910">
    <property type="entry name" value="HMG_box_dom_sf"/>
</dbReference>
<dbReference type="InterPro" id="IPR009071">
    <property type="entry name" value="HMG_box_dom"/>
</dbReference>
<dbReference type="GO" id="GO:0003677">
    <property type="term" value="F:DNA binding"/>
    <property type="evidence" value="ECO:0007669"/>
    <property type="project" value="UniProtKB-UniRule"/>
</dbReference>
<dbReference type="PROSITE" id="PS50118">
    <property type="entry name" value="HMG_BOX_2"/>
    <property type="match status" value="1"/>
</dbReference>
<sequence length="328" mass="34928">MSDKRQAPTIAVSPSQPAFAELFGPAPSSRLRLLCHPCRALANAYVELASSLTRAANAADAYARELGVAATPAQLEALVANPPNLPFYGAKHGSKAAAAAAGSDDEEDGEGKSKKKLKVKKVKDPNAPKRPASAYIEFQNSVREQFRTAAPEATYQEILRKISGIWQAMSDAEKKQWNDITAEKTLEYEEAKKHYKPVEGAEAVAALPAVITVGKDGKEYTGKKRGRKSNAEKAAEAAHGLVDTNGNIDVATGGILASGSGDKKKMPKSSKKQKDAAPAPSESEESESDSDDSSEEEEEVAPPPKKSPVSKRGKALPEEKPKSKKAKH</sequence>
<dbReference type="GO" id="GO:0010468">
    <property type="term" value="P:regulation of gene expression"/>
    <property type="evidence" value="ECO:0007669"/>
    <property type="project" value="TreeGrafter"/>
</dbReference>
<gene>
    <name evidence="6" type="ORF">BZ3500_MVSOF-1268-A1-R1_CHR1-3G01801</name>
</gene>
<dbReference type="Gene3D" id="1.10.30.10">
    <property type="entry name" value="High mobility group box domain"/>
    <property type="match status" value="1"/>
</dbReference>
<organism evidence="6 7">
    <name type="scientific">Microbotryum saponariae</name>
    <dbReference type="NCBI Taxonomy" id="289078"/>
    <lineage>
        <taxon>Eukaryota</taxon>
        <taxon>Fungi</taxon>
        <taxon>Dikarya</taxon>
        <taxon>Basidiomycota</taxon>
        <taxon>Pucciniomycotina</taxon>
        <taxon>Microbotryomycetes</taxon>
        <taxon>Microbotryales</taxon>
        <taxon>Microbotryaceae</taxon>
        <taxon>Microbotryum</taxon>
    </lineage>
</organism>
<dbReference type="CDD" id="cd22012">
    <property type="entry name" value="HMG-box_ABF2_IXR1-like_rpt2"/>
    <property type="match status" value="1"/>
</dbReference>
<dbReference type="AlphaFoldDB" id="A0A2X0L3F9"/>
<dbReference type="PANTHER" id="PTHR46040">
    <property type="entry name" value="HIGH MOBILITY GROUP PROTEIN 2"/>
    <property type="match status" value="1"/>
</dbReference>
<accession>A0A2X0L3F9</accession>
<keyword evidence="2 3" id="KW-0539">Nucleus</keyword>
<evidence type="ECO:0000259" key="5">
    <source>
        <dbReference type="PROSITE" id="PS50118"/>
    </source>
</evidence>
<evidence type="ECO:0000313" key="6">
    <source>
        <dbReference type="EMBL" id="SCZ90143.1"/>
    </source>
</evidence>